<dbReference type="Proteomes" id="UP001065593">
    <property type="component" value="Unassembled WGS sequence"/>
</dbReference>
<name>A0ABQ5NGB7_9BACI</name>
<accession>A0ABQ5NGB7</accession>
<reference evidence="2" key="1">
    <citation type="submission" date="2022-08" db="EMBL/GenBank/DDBJ databases">
        <title>Draft genome sequence of Lysinibacillus sp. strain KH24.</title>
        <authorList>
            <person name="Kanbe H."/>
            <person name="Itoh H."/>
        </authorList>
    </citation>
    <scope>NUCLEOTIDE SEQUENCE</scope>
    <source>
        <strain evidence="2">KH24</strain>
    </source>
</reference>
<keyword evidence="1" id="KW-0472">Membrane</keyword>
<keyword evidence="1" id="KW-1133">Transmembrane helix</keyword>
<evidence type="ECO:0000313" key="3">
    <source>
        <dbReference type="Proteomes" id="UP001065593"/>
    </source>
</evidence>
<keyword evidence="3" id="KW-1185">Reference proteome</keyword>
<evidence type="ECO:0000313" key="2">
    <source>
        <dbReference type="EMBL" id="GLC87308.1"/>
    </source>
</evidence>
<proteinExistence type="predicted"/>
<dbReference type="RefSeq" id="WP_264987040.1">
    <property type="nucleotide sequence ID" value="NZ_BRZA01000001.1"/>
</dbReference>
<organism evidence="2 3">
    <name type="scientific">Lysinibacillus piscis</name>
    <dbReference type="NCBI Taxonomy" id="2518931"/>
    <lineage>
        <taxon>Bacteria</taxon>
        <taxon>Bacillati</taxon>
        <taxon>Bacillota</taxon>
        <taxon>Bacilli</taxon>
        <taxon>Bacillales</taxon>
        <taxon>Bacillaceae</taxon>
        <taxon>Lysinibacillus</taxon>
    </lineage>
</organism>
<feature type="transmembrane region" description="Helical" evidence="1">
    <location>
        <begin position="30"/>
        <end position="48"/>
    </location>
</feature>
<evidence type="ECO:0000256" key="1">
    <source>
        <dbReference type="SAM" id="Phobius"/>
    </source>
</evidence>
<comment type="caution">
    <text evidence="2">The sequence shown here is derived from an EMBL/GenBank/DDBJ whole genome shotgun (WGS) entry which is preliminary data.</text>
</comment>
<keyword evidence="1" id="KW-0812">Transmembrane</keyword>
<sequence>MLEMILSGVALMASYMFFLKTNIAAKLKVWKSLVVAILMIALSMYVFVLTGGRFYLIVILPTIVCAVLVTVNFQRYLLNIQKELAEKLAKREVL</sequence>
<gene>
    <name evidence="2" type="ORF">LYSBPC_04350</name>
</gene>
<feature type="transmembrane region" description="Helical" evidence="1">
    <location>
        <begin position="6"/>
        <end position="23"/>
    </location>
</feature>
<feature type="transmembrane region" description="Helical" evidence="1">
    <location>
        <begin position="54"/>
        <end position="73"/>
    </location>
</feature>
<dbReference type="EMBL" id="BRZA01000001">
    <property type="protein sequence ID" value="GLC87308.1"/>
    <property type="molecule type" value="Genomic_DNA"/>
</dbReference>
<protein>
    <submittedName>
        <fullName evidence="2">Uncharacterized protein</fullName>
    </submittedName>
</protein>